<reference evidence="1 2" key="2">
    <citation type="journal article" date="2022" name="Mol. Ecol. Resour.">
        <title>The genomes of chicory, endive, great burdock and yacon provide insights into Asteraceae paleo-polyploidization history and plant inulin production.</title>
        <authorList>
            <person name="Fan W."/>
            <person name="Wang S."/>
            <person name="Wang H."/>
            <person name="Wang A."/>
            <person name="Jiang F."/>
            <person name="Liu H."/>
            <person name="Zhao H."/>
            <person name="Xu D."/>
            <person name="Zhang Y."/>
        </authorList>
    </citation>
    <scope>NUCLEOTIDE SEQUENCE [LARGE SCALE GENOMIC DNA]</scope>
    <source>
        <strain evidence="2">cv. Punajuju</strain>
        <tissue evidence="1">Leaves</tissue>
    </source>
</reference>
<evidence type="ECO:0000313" key="2">
    <source>
        <dbReference type="Proteomes" id="UP001055811"/>
    </source>
</evidence>
<sequence>MESSLEKLEKHIKETSHERDKALQQLNRLKQHLLEKESEDSEKMDEDSKIIEGLRQNDENLKAQIRQLERSLNQAIVGQDDK</sequence>
<keyword evidence="2" id="KW-1185">Reference proteome</keyword>
<evidence type="ECO:0000313" key="1">
    <source>
        <dbReference type="EMBL" id="KAI3699316.1"/>
    </source>
</evidence>
<dbReference type="EMBL" id="CM042016">
    <property type="protein sequence ID" value="KAI3699316.1"/>
    <property type="molecule type" value="Genomic_DNA"/>
</dbReference>
<reference evidence="2" key="1">
    <citation type="journal article" date="2022" name="Mol. Ecol. Resour.">
        <title>The genomes of chicory, endive, great burdock and yacon provide insights into Asteraceae palaeo-polyploidization history and plant inulin production.</title>
        <authorList>
            <person name="Fan W."/>
            <person name="Wang S."/>
            <person name="Wang H."/>
            <person name="Wang A."/>
            <person name="Jiang F."/>
            <person name="Liu H."/>
            <person name="Zhao H."/>
            <person name="Xu D."/>
            <person name="Zhang Y."/>
        </authorList>
    </citation>
    <scope>NUCLEOTIDE SEQUENCE [LARGE SCALE GENOMIC DNA]</scope>
    <source>
        <strain evidence="2">cv. Punajuju</strain>
    </source>
</reference>
<gene>
    <name evidence="1" type="ORF">L2E82_43548</name>
</gene>
<organism evidence="1 2">
    <name type="scientific">Cichorium intybus</name>
    <name type="common">Chicory</name>
    <dbReference type="NCBI Taxonomy" id="13427"/>
    <lineage>
        <taxon>Eukaryota</taxon>
        <taxon>Viridiplantae</taxon>
        <taxon>Streptophyta</taxon>
        <taxon>Embryophyta</taxon>
        <taxon>Tracheophyta</taxon>
        <taxon>Spermatophyta</taxon>
        <taxon>Magnoliopsida</taxon>
        <taxon>eudicotyledons</taxon>
        <taxon>Gunneridae</taxon>
        <taxon>Pentapetalae</taxon>
        <taxon>asterids</taxon>
        <taxon>campanulids</taxon>
        <taxon>Asterales</taxon>
        <taxon>Asteraceae</taxon>
        <taxon>Cichorioideae</taxon>
        <taxon>Cichorieae</taxon>
        <taxon>Cichoriinae</taxon>
        <taxon>Cichorium</taxon>
    </lineage>
</organism>
<dbReference type="Proteomes" id="UP001055811">
    <property type="component" value="Linkage Group LG08"/>
</dbReference>
<proteinExistence type="predicted"/>
<comment type="caution">
    <text evidence="1">The sequence shown here is derived from an EMBL/GenBank/DDBJ whole genome shotgun (WGS) entry which is preliminary data.</text>
</comment>
<name>A0ACB8ZP99_CICIN</name>
<accession>A0ACB8ZP99</accession>
<protein>
    <submittedName>
        <fullName evidence="1">Uncharacterized protein</fullName>
    </submittedName>
</protein>